<protein>
    <submittedName>
        <fullName evidence="2">Transcriptional regulator</fullName>
    </submittedName>
</protein>
<evidence type="ECO:0000259" key="1">
    <source>
        <dbReference type="SMART" id="SM01058"/>
    </source>
</evidence>
<dbReference type="Pfam" id="PF02559">
    <property type="entry name" value="CarD_TRCF_RID"/>
    <property type="match status" value="1"/>
</dbReference>
<dbReference type="InterPro" id="IPR003711">
    <property type="entry name" value="CarD-like/TRCF_RID"/>
</dbReference>
<dbReference type="PANTHER" id="PTHR38447">
    <property type="entry name" value="TRANSCRIPTION FACTOR YDEB-RELATED"/>
    <property type="match status" value="1"/>
</dbReference>
<dbReference type="EMBL" id="CP016786">
    <property type="protein sequence ID" value="ASW44160.1"/>
    <property type="molecule type" value="Genomic_DNA"/>
</dbReference>
<dbReference type="KEGG" id="cia:BEN51_12035"/>
<dbReference type="GO" id="GO:0009303">
    <property type="term" value="P:rRNA transcription"/>
    <property type="evidence" value="ECO:0007669"/>
    <property type="project" value="TreeGrafter"/>
</dbReference>
<sequence>MFKINDYVVYGTIGVCKITDITKGKYLGSLETEYYVLQPVFNNKMVIKTPVDNKKVIMRSILTKNDVLALIDTMPYIEAVPVDNDRERSEICKAALKTADSREWLKVIKILKKEEEEKKAVGKKLNRIDEEIMKEAKRQLFEEFAIALDILPEEVHKYIIKHTS</sequence>
<dbReference type="SMART" id="SM01058">
    <property type="entry name" value="CarD_TRCF"/>
    <property type="match status" value="1"/>
</dbReference>
<evidence type="ECO:0000313" key="2">
    <source>
        <dbReference type="EMBL" id="ASW44160.1"/>
    </source>
</evidence>
<dbReference type="OrthoDB" id="9786074at2"/>
<dbReference type="InterPro" id="IPR036101">
    <property type="entry name" value="CarD-like/TRCF_RID_sf"/>
</dbReference>
<reference evidence="2 3" key="1">
    <citation type="submission" date="2016-08" db="EMBL/GenBank/DDBJ databases">
        <title>Complete Genome Sequence Of The Indigo Reducing Clostridium isatidis DSM15098.</title>
        <authorList>
            <person name="Little G.T."/>
            <person name="Minton N.P."/>
        </authorList>
    </citation>
    <scope>NUCLEOTIDE SEQUENCE [LARGE SCALE GENOMIC DNA]</scope>
    <source>
        <strain evidence="2 3">DSM 15098</strain>
    </source>
</reference>
<dbReference type="AlphaFoldDB" id="A0A343JF52"/>
<name>A0A343JF52_9CLOT</name>
<proteinExistence type="predicted"/>
<dbReference type="RefSeq" id="WP_119866286.1">
    <property type="nucleotide sequence ID" value="NZ_CP016786.1"/>
</dbReference>
<feature type="domain" description="CarD-like/TRCF RNAP-interacting" evidence="1">
    <location>
        <begin position="1"/>
        <end position="112"/>
    </location>
</feature>
<keyword evidence="3" id="KW-1185">Reference proteome</keyword>
<gene>
    <name evidence="2" type="ORF">BEN51_12035</name>
</gene>
<organism evidence="2 3">
    <name type="scientific">Clostridium isatidis</name>
    <dbReference type="NCBI Taxonomy" id="182773"/>
    <lineage>
        <taxon>Bacteria</taxon>
        <taxon>Bacillati</taxon>
        <taxon>Bacillota</taxon>
        <taxon>Clostridia</taxon>
        <taxon>Eubacteriales</taxon>
        <taxon>Clostridiaceae</taxon>
        <taxon>Clostridium</taxon>
    </lineage>
</organism>
<dbReference type="SUPFAM" id="SSF141259">
    <property type="entry name" value="CarD-like"/>
    <property type="match status" value="1"/>
</dbReference>
<dbReference type="InterPro" id="IPR052531">
    <property type="entry name" value="CarD-like_regulator"/>
</dbReference>
<accession>A0A343JF52</accession>
<dbReference type="PANTHER" id="PTHR38447:SF1">
    <property type="entry name" value="RNA POLYMERASE-BINDING TRANSCRIPTION FACTOR CARD"/>
    <property type="match status" value="1"/>
</dbReference>
<dbReference type="Proteomes" id="UP000264883">
    <property type="component" value="Chromosome"/>
</dbReference>
<dbReference type="Gene3D" id="2.40.10.170">
    <property type="match status" value="1"/>
</dbReference>
<dbReference type="Gene3D" id="1.20.58.1290">
    <property type="entry name" value="CarD-like, C-terminal domain"/>
    <property type="match status" value="1"/>
</dbReference>
<evidence type="ECO:0000313" key="3">
    <source>
        <dbReference type="Proteomes" id="UP000264883"/>
    </source>
</evidence>
<dbReference type="InterPro" id="IPR042215">
    <property type="entry name" value="CarD-like_C"/>
</dbReference>